<keyword evidence="3" id="KW-1185">Reference proteome</keyword>
<evidence type="ECO:0000313" key="3">
    <source>
        <dbReference type="Proteomes" id="UP000008881"/>
    </source>
</evidence>
<evidence type="ECO:0000313" key="2">
    <source>
        <dbReference type="EMBL" id="AEG97664.1"/>
    </source>
</evidence>
<feature type="domain" description="Phosphoadenosine phosphosulphate reductase" evidence="1">
    <location>
        <begin position="30"/>
        <end position="235"/>
    </location>
</feature>
<dbReference type="PANTHER" id="PTHR30083">
    <property type="entry name" value="TRANSCRIPTIONAL REGULATOR-RELATED"/>
    <property type="match status" value="1"/>
</dbReference>
<dbReference type="Proteomes" id="UP000008881">
    <property type="component" value="Chromosome"/>
</dbReference>
<dbReference type="OrthoDB" id="9774475at2"/>
<dbReference type="AlphaFoldDB" id="A0A0H3FSN8"/>
<dbReference type="InterPro" id="IPR002500">
    <property type="entry name" value="PAPS_reduct_dom"/>
</dbReference>
<dbReference type="GO" id="GO:0071453">
    <property type="term" value="P:cellular response to oxygen levels"/>
    <property type="evidence" value="ECO:0007669"/>
    <property type="project" value="TreeGrafter"/>
</dbReference>
<sequence>MSLVKIPLPESVLQASQQRIQWVLENFSRICISFSGGKDSTTMLHLAALCARQMGKKFNVLFIDWEAQFSCTIQHCENIRTEYQDVIEKFYWVALPLTTQNSLTQFSPEWQCWEPGVNWVRQPPADAITDPGYFPFYSSGMSFEEFVRDFADWFSQNRPAAMMVGIRADESLNRFMTISSQRKLRFADDKPWTTSAPGGHTWYIYPIYDWKTADIWTWFSKSGHTYNPLYDLMYQAGVPLRYMRICEPFGPEQRQGLWLYHVLEPERWAAICQRVNGVHSGGIYAGYDNKFYGHRKLDKPGHHSWKSYALFLLDSMPRPTAEHYRNKIAVYLHWYQKQGMEDIPDSQESDIGTRDIPSWRRVCKVLLNNDYWCRQLSFSPTKATRYKSYCKRISKKRQQWGLLCNND</sequence>
<evidence type="ECO:0000259" key="1">
    <source>
        <dbReference type="Pfam" id="PF01507"/>
    </source>
</evidence>
<dbReference type="Pfam" id="PF01507">
    <property type="entry name" value="PAPS_reduct"/>
    <property type="match status" value="1"/>
</dbReference>
<proteinExistence type="predicted"/>
<organism evidence="2 3">
    <name type="scientific">Klebsiella aerogenes (strain ATCC 13048 / DSM 30053 / CCUG 1429 / JCM 1235 / KCTC 2190 / NBRC 13534 / NCIMB 10102 / NCTC 10006 / CDC 819-56)</name>
    <name type="common">Enterobacter aerogenes</name>
    <dbReference type="NCBI Taxonomy" id="1028307"/>
    <lineage>
        <taxon>Bacteria</taxon>
        <taxon>Pseudomonadati</taxon>
        <taxon>Pseudomonadota</taxon>
        <taxon>Gammaproteobacteria</taxon>
        <taxon>Enterobacterales</taxon>
        <taxon>Enterobacteriaceae</taxon>
        <taxon>Klebsiella/Raoultella group</taxon>
        <taxon>Klebsiella</taxon>
    </lineage>
</organism>
<dbReference type="InterPro" id="IPR014729">
    <property type="entry name" value="Rossmann-like_a/b/a_fold"/>
</dbReference>
<dbReference type="Pfam" id="PF11922">
    <property type="entry name" value="DUF3440"/>
    <property type="match status" value="2"/>
</dbReference>
<dbReference type="HOGENOM" id="CLU_036373_0_0_6"/>
<protein>
    <submittedName>
        <fullName evidence="2">IbrA protein</fullName>
    </submittedName>
</protein>
<name>A0A0H3FSN8_KLEAK</name>
<gene>
    <name evidence="2" type="ordered locus">EAE_13750</name>
</gene>
<dbReference type="CDD" id="cd23947">
    <property type="entry name" value="PAPS_reductase-like_YbdN"/>
    <property type="match status" value="1"/>
</dbReference>
<reference evidence="2 3" key="1">
    <citation type="journal article" date="2012" name="J. Bacteriol.">
        <title>Complete genome sequence of Enterobacter aerogenes KCTC 2190.</title>
        <authorList>
            <person name="Shin S.H."/>
            <person name="Kim S."/>
            <person name="Kim J.Y."/>
            <person name="Lee S."/>
            <person name="Um Y."/>
            <person name="Oh M.K."/>
            <person name="Kim Y.R."/>
            <person name="Lee J."/>
            <person name="Yang K.S."/>
        </authorList>
    </citation>
    <scope>NUCLEOTIDE SEQUENCE [LARGE SCALE GENOMIC DNA]</scope>
    <source>
        <strain evidence="2 3">KCTC 2190</strain>
    </source>
</reference>
<dbReference type="KEGG" id="eae:EAE_13750"/>
<accession>A0A0H3FSN8</accession>
<dbReference type="GeneID" id="93310928"/>
<dbReference type="SUPFAM" id="SSF52402">
    <property type="entry name" value="Adenine nucleotide alpha hydrolases-like"/>
    <property type="match status" value="1"/>
</dbReference>
<dbReference type="PANTHER" id="PTHR30083:SF0">
    <property type="entry name" value="3'-PHOSPHOADENOSINE 5'-PHOSPHOSULFATE SULFOTRANSFERASE (PAPS REDUCTASE)_FAD SYNTHETASE"/>
    <property type="match status" value="1"/>
</dbReference>
<dbReference type="EMBL" id="CP002824">
    <property type="protein sequence ID" value="AEG97664.1"/>
    <property type="molecule type" value="Genomic_DNA"/>
</dbReference>
<dbReference type="GO" id="GO:0003824">
    <property type="term" value="F:catalytic activity"/>
    <property type="evidence" value="ECO:0007669"/>
    <property type="project" value="InterPro"/>
</dbReference>
<dbReference type="RefSeq" id="WP_015367751.1">
    <property type="nucleotide sequence ID" value="NC_015663.1"/>
</dbReference>
<dbReference type="InterPro" id="IPR021845">
    <property type="entry name" value="DUF3440"/>
</dbReference>
<dbReference type="PATRIC" id="fig|1028307.3.peg.2748"/>
<dbReference type="eggNOG" id="COG3969">
    <property type="taxonomic scope" value="Bacteria"/>
</dbReference>
<dbReference type="Gene3D" id="3.40.50.620">
    <property type="entry name" value="HUPs"/>
    <property type="match status" value="1"/>
</dbReference>